<keyword evidence="3" id="KW-1185">Reference proteome</keyword>
<name>A0A1Y1XSB3_9FUNG</name>
<gene>
    <name evidence="2" type="ORF">BCR32DRAFT_324027</name>
</gene>
<comment type="caution">
    <text evidence="2">The sequence shown here is derived from an EMBL/GenBank/DDBJ whole genome shotgun (WGS) entry which is preliminary data.</text>
</comment>
<keyword evidence="1" id="KW-0732">Signal</keyword>
<protein>
    <submittedName>
        <fullName evidence="2">Uncharacterized protein</fullName>
    </submittedName>
</protein>
<reference evidence="2 3" key="2">
    <citation type="submission" date="2016-08" db="EMBL/GenBank/DDBJ databases">
        <title>Pervasive Adenine N6-methylation of Active Genes in Fungi.</title>
        <authorList>
            <consortium name="DOE Joint Genome Institute"/>
            <person name="Mondo S.J."/>
            <person name="Dannebaum R.O."/>
            <person name="Kuo R.C."/>
            <person name="Labutti K."/>
            <person name="Haridas S."/>
            <person name="Kuo A."/>
            <person name="Salamov A."/>
            <person name="Ahrendt S.R."/>
            <person name="Lipzen A."/>
            <person name="Sullivan W."/>
            <person name="Andreopoulos W.B."/>
            <person name="Clum A."/>
            <person name="Lindquist E."/>
            <person name="Daum C."/>
            <person name="Ramamoorthy G.K."/>
            <person name="Gryganskyi A."/>
            <person name="Culley D."/>
            <person name="Magnuson J.K."/>
            <person name="James T.Y."/>
            <person name="O'Malley M.A."/>
            <person name="Stajich J.E."/>
            <person name="Spatafora J.W."/>
            <person name="Visel A."/>
            <person name="Grigoriev I.V."/>
        </authorList>
    </citation>
    <scope>NUCLEOTIDE SEQUENCE [LARGE SCALE GENOMIC DNA]</scope>
    <source>
        <strain evidence="2 3">S4</strain>
    </source>
</reference>
<reference evidence="2 3" key="1">
    <citation type="submission" date="2016-08" db="EMBL/GenBank/DDBJ databases">
        <title>A Parts List for Fungal Cellulosomes Revealed by Comparative Genomics.</title>
        <authorList>
            <consortium name="DOE Joint Genome Institute"/>
            <person name="Haitjema C.H."/>
            <person name="Gilmore S.P."/>
            <person name="Henske J.K."/>
            <person name="Solomon K.V."/>
            <person name="De Groot R."/>
            <person name="Kuo A."/>
            <person name="Mondo S.J."/>
            <person name="Salamov A.A."/>
            <person name="Labutti K."/>
            <person name="Zhao Z."/>
            <person name="Chiniquy J."/>
            <person name="Barry K."/>
            <person name="Brewer H.M."/>
            <person name="Purvine S.O."/>
            <person name="Wright A.T."/>
            <person name="Boxma B."/>
            <person name="Van Alen T."/>
            <person name="Hackstein J.H."/>
            <person name="Baker S.E."/>
            <person name="Grigoriev I.V."/>
            <person name="O'Malley M.A."/>
        </authorList>
    </citation>
    <scope>NUCLEOTIDE SEQUENCE [LARGE SCALE GENOMIC DNA]</scope>
    <source>
        <strain evidence="2 3">S4</strain>
    </source>
</reference>
<dbReference type="EMBL" id="MCFG01000001">
    <property type="protein sequence ID" value="ORX88204.1"/>
    <property type="molecule type" value="Genomic_DNA"/>
</dbReference>
<evidence type="ECO:0000313" key="2">
    <source>
        <dbReference type="EMBL" id="ORX88204.1"/>
    </source>
</evidence>
<evidence type="ECO:0000256" key="1">
    <source>
        <dbReference type="SAM" id="SignalP"/>
    </source>
</evidence>
<proteinExistence type="predicted"/>
<feature type="signal peptide" evidence="1">
    <location>
        <begin position="1"/>
        <end position="20"/>
    </location>
</feature>
<dbReference type="Proteomes" id="UP000193944">
    <property type="component" value="Unassembled WGS sequence"/>
</dbReference>
<dbReference type="AlphaFoldDB" id="A0A1Y1XSB3"/>
<evidence type="ECO:0000313" key="3">
    <source>
        <dbReference type="Proteomes" id="UP000193944"/>
    </source>
</evidence>
<accession>A0A1Y1XSB3</accession>
<dbReference type="OrthoDB" id="10536298at2759"/>
<organism evidence="2 3">
    <name type="scientific">Anaeromyces robustus</name>
    <dbReference type="NCBI Taxonomy" id="1754192"/>
    <lineage>
        <taxon>Eukaryota</taxon>
        <taxon>Fungi</taxon>
        <taxon>Fungi incertae sedis</taxon>
        <taxon>Chytridiomycota</taxon>
        <taxon>Chytridiomycota incertae sedis</taxon>
        <taxon>Neocallimastigomycetes</taxon>
        <taxon>Neocallimastigales</taxon>
        <taxon>Neocallimastigaceae</taxon>
        <taxon>Anaeromyces</taxon>
    </lineage>
</organism>
<sequence>MNFKSILGFAAVALFGMTNAIPVSSHFDFIKEKCEAMNGIPLLEENGTLTYACLIKYSDNEANSSVSDKNFCIKHDGSVLCISRENTNVMFCDKEYRFANERDCLGKILELSVASGFKLNRPIITFPENKRYVLTPREDGTDCKAKGGIVVRDGSSIYNYICFVPEGKEEGETHCGNINGKRYCVEENLSSNTICNKKEYQAQKCLEYLVEYAVANNARVSNFQ</sequence>
<feature type="chain" id="PRO_5012575936" evidence="1">
    <location>
        <begin position="21"/>
        <end position="224"/>
    </location>
</feature>